<dbReference type="InterPro" id="IPR036890">
    <property type="entry name" value="HATPase_C_sf"/>
</dbReference>
<evidence type="ECO:0000256" key="7">
    <source>
        <dbReference type="ARBA" id="ARBA00022777"/>
    </source>
</evidence>
<sequence length="439" mass="45173">MTSGPSPRGGSFRAQLVVLTAAVTALVAVVLTIVVQLVLASATTHSLDTVLEDRAEAVIGSASAGPGGAVVVPEERLDAGVAVYDAEGRLAAGTPPASERSTYADLATTDRVRTVEQPRGADESRVRAEPFTTPDGAAGVVVVTERLAPYERGERLALLVCAGAGGLMVVLAAVLAFWVSRRALAPVVAMTRAADDWSEHDLALRFAPGAGRDELAGLGRTLDRLLERVAQAIRSEQRLTSELAHELRTPLTAVQVNADLLLLDPALPEAGREKAEEIAGATRRMGAAIESLLELARAGSASAPSGSCLLLDAIGEALGSTAGTRVEVRVDPELRVLLPVGLAARALGPVLDNARAVAGRVVVSAAPYRPGFVAVHVDDDGPGIGEGERELVFEPGRTTGGGAGLGLPLSRRIARSAGGEVTVTDGPMNTRVVIVLPTA</sequence>
<dbReference type="GO" id="GO:0005886">
    <property type="term" value="C:plasma membrane"/>
    <property type="evidence" value="ECO:0007669"/>
    <property type="project" value="UniProtKB-SubCell"/>
</dbReference>
<dbReference type="EC" id="2.7.13.3" evidence="3"/>
<evidence type="ECO:0000313" key="15">
    <source>
        <dbReference type="Proteomes" id="UP000562045"/>
    </source>
</evidence>
<dbReference type="InterPro" id="IPR036097">
    <property type="entry name" value="HisK_dim/P_sf"/>
</dbReference>
<dbReference type="Pfam" id="PF00672">
    <property type="entry name" value="HAMP"/>
    <property type="match status" value="1"/>
</dbReference>
<keyword evidence="9" id="KW-0902">Two-component regulatory system</keyword>
<dbReference type="SMART" id="SM00304">
    <property type="entry name" value="HAMP"/>
    <property type="match status" value="1"/>
</dbReference>
<dbReference type="Gene3D" id="1.10.287.130">
    <property type="match status" value="1"/>
</dbReference>
<dbReference type="PANTHER" id="PTHR45436:SF5">
    <property type="entry name" value="SENSOR HISTIDINE KINASE TRCS"/>
    <property type="match status" value="1"/>
</dbReference>
<dbReference type="Pfam" id="PF00512">
    <property type="entry name" value="HisKA"/>
    <property type="match status" value="1"/>
</dbReference>
<keyword evidence="7 14" id="KW-0418">Kinase</keyword>
<feature type="transmembrane region" description="Helical" evidence="11">
    <location>
        <begin position="156"/>
        <end position="179"/>
    </location>
</feature>
<keyword evidence="4" id="KW-0597">Phosphoprotein</keyword>
<keyword evidence="5" id="KW-0808">Transferase</keyword>
<evidence type="ECO:0000256" key="4">
    <source>
        <dbReference type="ARBA" id="ARBA00022553"/>
    </source>
</evidence>
<keyword evidence="10 11" id="KW-0472">Membrane</keyword>
<dbReference type="InterPro" id="IPR005467">
    <property type="entry name" value="His_kinase_dom"/>
</dbReference>
<dbReference type="PROSITE" id="PS50885">
    <property type="entry name" value="HAMP"/>
    <property type="match status" value="1"/>
</dbReference>
<feature type="transmembrane region" description="Helical" evidence="11">
    <location>
        <begin position="12"/>
        <end position="39"/>
    </location>
</feature>
<name>A0A7Y9ZHJ8_9ACTN</name>
<evidence type="ECO:0000259" key="12">
    <source>
        <dbReference type="PROSITE" id="PS50109"/>
    </source>
</evidence>
<evidence type="ECO:0000313" key="14">
    <source>
        <dbReference type="EMBL" id="NYI44393.1"/>
    </source>
</evidence>
<dbReference type="SUPFAM" id="SSF55874">
    <property type="entry name" value="ATPase domain of HSP90 chaperone/DNA topoisomerase II/histidine kinase"/>
    <property type="match status" value="1"/>
</dbReference>
<evidence type="ECO:0000256" key="10">
    <source>
        <dbReference type="ARBA" id="ARBA00023136"/>
    </source>
</evidence>
<gene>
    <name evidence="14" type="ORF">BJ993_001473</name>
</gene>
<feature type="domain" description="HAMP" evidence="13">
    <location>
        <begin position="181"/>
        <end position="234"/>
    </location>
</feature>
<dbReference type="PROSITE" id="PS50109">
    <property type="entry name" value="HIS_KIN"/>
    <property type="match status" value="1"/>
</dbReference>
<evidence type="ECO:0000256" key="6">
    <source>
        <dbReference type="ARBA" id="ARBA00022692"/>
    </source>
</evidence>
<dbReference type="AlphaFoldDB" id="A0A7Y9ZHJ8"/>
<comment type="caution">
    <text evidence="14">The sequence shown here is derived from an EMBL/GenBank/DDBJ whole genome shotgun (WGS) entry which is preliminary data.</text>
</comment>
<evidence type="ECO:0000256" key="1">
    <source>
        <dbReference type="ARBA" id="ARBA00000085"/>
    </source>
</evidence>
<dbReference type="CDD" id="cd00082">
    <property type="entry name" value="HisKA"/>
    <property type="match status" value="1"/>
</dbReference>
<dbReference type="Gene3D" id="6.10.340.10">
    <property type="match status" value="1"/>
</dbReference>
<dbReference type="RefSeq" id="WP_179648262.1">
    <property type="nucleotide sequence ID" value="NZ_JACBZM010000001.1"/>
</dbReference>
<dbReference type="InterPro" id="IPR004358">
    <property type="entry name" value="Sig_transdc_His_kin-like_C"/>
</dbReference>
<evidence type="ECO:0000256" key="2">
    <source>
        <dbReference type="ARBA" id="ARBA00004236"/>
    </source>
</evidence>
<comment type="catalytic activity">
    <reaction evidence="1">
        <text>ATP + protein L-histidine = ADP + protein N-phospho-L-histidine.</text>
        <dbReference type="EC" id="2.7.13.3"/>
    </reaction>
</comment>
<evidence type="ECO:0000256" key="8">
    <source>
        <dbReference type="ARBA" id="ARBA00022989"/>
    </source>
</evidence>
<dbReference type="Pfam" id="PF02518">
    <property type="entry name" value="HATPase_c"/>
    <property type="match status" value="1"/>
</dbReference>
<organism evidence="14 15">
    <name type="scientific">Nocardioides aromaticivorans</name>
    <dbReference type="NCBI Taxonomy" id="200618"/>
    <lineage>
        <taxon>Bacteria</taxon>
        <taxon>Bacillati</taxon>
        <taxon>Actinomycetota</taxon>
        <taxon>Actinomycetes</taxon>
        <taxon>Propionibacteriales</taxon>
        <taxon>Nocardioidaceae</taxon>
        <taxon>Nocardioides</taxon>
    </lineage>
</organism>
<dbReference type="InterPro" id="IPR050428">
    <property type="entry name" value="TCS_sensor_his_kinase"/>
</dbReference>
<feature type="domain" description="Histidine kinase" evidence="12">
    <location>
        <begin position="242"/>
        <end position="439"/>
    </location>
</feature>
<dbReference type="Proteomes" id="UP000562045">
    <property type="component" value="Unassembled WGS sequence"/>
</dbReference>
<dbReference type="SMART" id="SM00388">
    <property type="entry name" value="HisKA"/>
    <property type="match status" value="1"/>
</dbReference>
<dbReference type="SUPFAM" id="SSF47384">
    <property type="entry name" value="Homodimeric domain of signal transducing histidine kinase"/>
    <property type="match status" value="1"/>
</dbReference>
<keyword evidence="8 11" id="KW-1133">Transmembrane helix</keyword>
<dbReference type="InterPro" id="IPR003661">
    <property type="entry name" value="HisK_dim/P_dom"/>
</dbReference>
<dbReference type="PANTHER" id="PTHR45436">
    <property type="entry name" value="SENSOR HISTIDINE KINASE YKOH"/>
    <property type="match status" value="1"/>
</dbReference>
<dbReference type="Gene3D" id="3.30.565.10">
    <property type="entry name" value="Histidine kinase-like ATPase, C-terminal domain"/>
    <property type="match status" value="1"/>
</dbReference>
<dbReference type="InterPro" id="IPR003594">
    <property type="entry name" value="HATPase_dom"/>
</dbReference>
<evidence type="ECO:0000256" key="11">
    <source>
        <dbReference type="SAM" id="Phobius"/>
    </source>
</evidence>
<reference evidence="14 15" key="1">
    <citation type="submission" date="2020-07" db="EMBL/GenBank/DDBJ databases">
        <title>Sequencing the genomes of 1000 actinobacteria strains.</title>
        <authorList>
            <person name="Klenk H.-P."/>
        </authorList>
    </citation>
    <scope>NUCLEOTIDE SEQUENCE [LARGE SCALE GENOMIC DNA]</scope>
    <source>
        <strain evidence="14 15">DSM 15131</strain>
    </source>
</reference>
<comment type="subcellular location">
    <subcellularLocation>
        <location evidence="2">Cell membrane</location>
    </subcellularLocation>
</comment>
<evidence type="ECO:0000256" key="9">
    <source>
        <dbReference type="ARBA" id="ARBA00023012"/>
    </source>
</evidence>
<protein>
    <recommendedName>
        <fullName evidence="3">histidine kinase</fullName>
        <ecNumber evidence="3">2.7.13.3</ecNumber>
    </recommendedName>
</protein>
<proteinExistence type="predicted"/>
<dbReference type="EMBL" id="JACBZM010000001">
    <property type="protein sequence ID" value="NYI44393.1"/>
    <property type="molecule type" value="Genomic_DNA"/>
</dbReference>
<keyword evidence="6 11" id="KW-0812">Transmembrane</keyword>
<dbReference type="SMART" id="SM00387">
    <property type="entry name" value="HATPase_c"/>
    <property type="match status" value="1"/>
</dbReference>
<dbReference type="GO" id="GO:0000155">
    <property type="term" value="F:phosphorelay sensor kinase activity"/>
    <property type="evidence" value="ECO:0007669"/>
    <property type="project" value="InterPro"/>
</dbReference>
<evidence type="ECO:0000259" key="13">
    <source>
        <dbReference type="PROSITE" id="PS50885"/>
    </source>
</evidence>
<accession>A0A7Y9ZHJ8</accession>
<dbReference type="PRINTS" id="PR00344">
    <property type="entry name" value="BCTRLSENSOR"/>
</dbReference>
<dbReference type="InterPro" id="IPR003660">
    <property type="entry name" value="HAMP_dom"/>
</dbReference>
<evidence type="ECO:0000256" key="5">
    <source>
        <dbReference type="ARBA" id="ARBA00022679"/>
    </source>
</evidence>
<evidence type="ECO:0000256" key="3">
    <source>
        <dbReference type="ARBA" id="ARBA00012438"/>
    </source>
</evidence>